<dbReference type="GO" id="GO:0009060">
    <property type="term" value="P:aerobic respiration"/>
    <property type="evidence" value="ECO:0007669"/>
    <property type="project" value="TreeGrafter"/>
</dbReference>
<evidence type="ECO:0000256" key="3">
    <source>
        <dbReference type="ARBA" id="ARBA00022989"/>
    </source>
</evidence>
<evidence type="ECO:0000256" key="6">
    <source>
        <dbReference type="RuleBase" id="RU000471"/>
    </source>
</evidence>
<dbReference type="InterPro" id="IPR018086">
    <property type="entry name" value="NADH_UbQ_OxRdtase_su1_CS"/>
</dbReference>
<evidence type="ECO:0000256" key="5">
    <source>
        <dbReference type="HAMAP-Rule" id="MF_01350"/>
    </source>
</evidence>
<dbReference type="AlphaFoldDB" id="A0A5D3YPV4"/>
<keyword evidence="3 5" id="KW-1133">Transmembrane helix</keyword>
<protein>
    <recommendedName>
        <fullName evidence="5">NADH-quinone oxidoreductase subunit H</fullName>
        <ecNumber evidence="5">7.1.1.-</ecNumber>
    </recommendedName>
    <alternativeName>
        <fullName evidence="5">NADH dehydrogenase I subunit H</fullName>
    </alternativeName>
    <alternativeName>
        <fullName evidence="5">NDH-1 subunit H</fullName>
    </alternativeName>
</protein>
<dbReference type="PROSITE" id="PS00668">
    <property type="entry name" value="COMPLEX1_ND1_2"/>
    <property type="match status" value="1"/>
</dbReference>
<keyword evidence="5" id="KW-1278">Translocase</keyword>
<dbReference type="NCBIfam" id="NF004741">
    <property type="entry name" value="PRK06076.1-2"/>
    <property type="match status" value="1"/>
</dbReference>
<accession>A0A5D3YPV4</accession>
<feature type="transmembrane region" description="Helical" evidence="5">
    <location>
        <begin position="236"/>
        <end position="256"/>
    </location>
</feature>
<dbReference type="RefSeq" id="WP_148897761.1">
    <property type="nucleotide sequence ID" value="NZ_VNHY01000001.1"/>
</dbReference>
<evidence type="ECO:0000256" key="2">
    <source>
        <dbReference type="ARBA" id="ARBA00022692"/>
    </source>
</evidence>
<feature type="transmembrane region" description="Helical" evidence="5">
    <location>
        <begin position="179"/>
        <end position="199"/>
    </location>
</feature>
<dbReference type="OrthoDB" id="9803734at2"/>
<keyword evidence="2 5" id="KW-0812">Transmembrane</keyword>
<dbReference type="PANTHER" id="PTHR11432">
    <property type="entry name" value="NADH DEHYDROGENASE SUBUNIT 1"/>
    <property type="match status" value="1"/>
</dbReference>
<evidence type="ECO:0000313" key="7">
    <source>
        <dbReference type="EMBL" id="TYP95079.1"/>
    </source>
</evidence>
<gene>
    <name evidence="5" type="primary">nuoH</name>
    <name evidence="7" type="ORF">LX73_0374</name>
</gene>
<feature type="transmembrane region" description="Helical" evidence="5">
    <location>
        <begin position="152"/>
        <end position="173"/>
    </location>
</feature>
<keyword evidence="5 6" id="KW-0520">NAD</keyword>
<dbReference type="HAMAP" id="MF_01350">
    <property type="entry name" value="NDH1_NuoH"/>
    <property type="match status" value="1"/>
</dbReference>
<sequence>MEPVTTTSYIVLGVALFMLLNSAAIAVYAERRVAAFIQNRYGPNRVGPLGLFQPIADVLKLLLKEDVTPTQGFKTIHAIAPMIPVITALMTVAVIPFGDGLYVTDINAAVLYLLAVNSLAVYGVTLGGWASNSKYSLLGGLRAAAQMISYELPMGMAIASCILFTGSLSFIDVVNAQEFWWNIFRNPIGAVIFIVAAFAESNRHPFDLPEAEQELVGGYHTEYSSMKFGMFFLAEYMHVVIGSMLITTFFFGGYHLPWAGYYESILPEAGTAAKAILDISVFTVKTAFWIFTYIWVRWTIPRFKYNQVMKLGWKRLLPISIFNFLGLAIIIYAWHHYLG</sequence>
<dbReference type="InterPro" id="IPR001694">
    <property type="entry name" value="NADH_UbQ_OxRdtase_su1/FPO"/>
</dbReference>
<comment type="caution">
    <text evidence="7">The sequence shown here is derived from an EMBL/GenBank/DDBJ whole genome shotgun (WGS) entry which is preliminary data.</text>
</comment>
<dbReference type="PANTHER" id="PTHR11432:SF3">
    <property type="entry name" value="NADH-UBIQUINONE OXIDOREDUCTASE CHAIN 1"/>
    <property type="match status" value="1"/>
</dbReference>
<dbReference type="GO" id="GO:0005886">
    <property type="term" value="C:plasma membrane"/>
    <property type="evidence" value="ECO:0007669"/>
    <property type="project" value="UniProtKB-SubCell"/>
</dbReference>
<name>A0A5D3YPV4_9BACT</name>
<dbReference type="EC" id="7.1.1.-" evidence="5"/>
<dbReference type="GO" id="GO:0003954">
    <property type="term" value="F:NADH dehydrogenase activity"/>
    <property type="evidence" value="ECO:0007669"/>
    <property type="project" value="TreeGrafter"/>
</dbReference>
<comment type="subunit">
    <text evidence="5">NDH-1 is composed of 14 different subunits. Subunits NuoA, H, J, K, L, M, N constitute the membrane sector of the complex.</text>
</comment>
<feature type="transmembrane region" description="Helical" evidence="5">
    <location>
        <begin position="316"/>
        <end position="335"/>
    </location>
</feature>
<dbReference type="Proteomes" id="UP000324595">
    <property type="component" value="Unassembled WGS sequence"/>
</dbReference>
<dbReference type="EMBL" id="VNHY01000001">
    <property type="protein sequence ID" value="TYP95079.1"/>
    <property type="molecule type" value="Genomic_DNA"/>
</dbReference>
<keyword evidence="5" id="KW-0830">Ubiquinone</keyword>
<keyword evidence="5" id="KW-0874">Quinone</keyword>
<feature type="transmembrane region" description="Helical" evidence="5">
    <location>
        <begin position="78"/>
        <end position="97"/>
    </location>
</feature>
<comment type="function">
    <text evidence="5">NDH-1 shuttles electrons from NADH, via FMN and iron-sulfur (Fe-S) centers, to quinones in the respiratory chain. The immediate electron acceptor for the enzyme in this species is believed to be ubiquinone. Couples the redox reaction to proton translocation (for every two electrons transferred, four hydrogen ions are translocated across the cytoplasmic membrane), and thus conserves the redox energy in a proton gradient. This subunit may bind ubiquinone.</text>
</comment>
<evidence type="ECO:0000256" key="4">
    <source>
        <dbReference type="ARBA" id="ARBA00023136"/>
    </source>
</evidence>
<feature type="transmembrane region" description="Helical" evidence="5">
    <location>
        <begin position="276"/>
        <end position="296"/>
    </location>
</feature>
<feature type="transmembrane region" description="Helical" evidence="5">
    <location>
        <begin position="109"/>
        <end position="131"/>
    </location>
</feature>
<dbReference type="GO" id="GO:0016655">
    <property type="term" value="F:oxidoreductase activity, acting on NAD(P)H, quinone or similar compound as acceptor"/>
    <property type="evidence" value="ECO:0007669"/>
    <property type="project" value="UniProtKB-UniRule"/>
</dbReference>
<dbReference type="Pfam" id="PF00146">
    <property type="entry name" value="NADHdh"/>
    <property type="match status" value="1"/>
</dbReference>
<organism evidence="7 8">
    <name type="scientific">Fodinibius salinus</name>
    <dbReference type="NCBI Taxonomy" id="860790"/>
    <lineage>
        <taxon>Bacteria</taxon>
        <taxon>Pseudomonadati</taxon>
        <taxon>Balneolota</taxon>
        <taxon>Balneolia</taxon>
        <taxon>Balneolales</taxon>
        <taxon>Balneolaceae</taxon>
        <taxon>Fodinibius</taxon>
    </lineage>
</organism>
<feature type="transmembrane region" description="Helical" evidence="5">
    <location>
        <begin position="6"/>
        <end position="29"/>
    </location>
</feature>
<evidence type="ECO:0000313" key="8">
    <source>
        <dbReference type="Proteomes" id="UP000324595"/>
    </source>
</evidence>
<keyword evidence="5" id="KW-1003">Cell membrane</keyword>
<comment type="subcellular location">
    <subcellularLocation>
        <location evidence="5 6">Cell membrane</location>
        <topology evidence="5 6">Multi-pass membrane protein</topology>
    </subcellularLocation>
    <subcellularLocation>
        <location evidence="1">Membrane</location>
        <topology evidence="1">Multi-pass membrane protein</topology>
    </subcellularLocation>
</comment>
<keyword evidence="4 5" id="KW-0472">Membrane</keyword>
<comment type="catalytic activity">
    <reaction evidence="5">
        <text>a quinone + NADH + 5 H(+)(in) = a quinol + NAD(+) + 4 H(+)(out)</text>
        <dbReference type="Rhea" id="RHEA:57888"/>
        <dbReference type="ChEBI" id="CHEBI:15378"/>
        <dbReference type="ChEBI" id="CHEBI:24646"/>
        <dbReference type="ChEBI" id="CHEBI:57540"/>
        <dbReference type="ChEBI" id="CHEBI:57945"/>
        <dbReference type="ChEBI" id="CHEBI:132124"/>
    </reaction>
</comment>
<reference evidence="7 8" key="1">
    <citation type="submission" date="2019-07" db="EMBL/GenBank/DDBJ databases">
        <title>Genomic Encyclopedia of Archaeal and Bacterial Type Strains, Phase II (KMG-II): from individual species to whole genera.</title>
        <authorList>
            <person name="Goeker M."/>
        </authorList>
    </citation>
    <scope>NUCLEOTIDE SEQUENCE [LARGE SCALE GENOMIC DNA]</scope>
    <source>
        <strain evidence="7 8">DSM 21935</strain>
    </source>
</reference>
<proteinExistence type="inferred from homology"/>
<keyword evidence="8" id="KW-1185">Reference proteome</keyword>
<dbReference type="GO" id="GO:0048038">
    <property type="term" value="F:quinone binding"/>
    <property type="evidence" value="ECO:0007669"/>
    <property type="project" value="UniProtKB-KW"/>
</dbReference>
<comment type="similarity">
    <text evidence="5 6">Belongs to the complex I subunit 1 family.</text>
</comment>
<evidence type="ECO:0000256" key="1">
    <source>
        <dbReference type="ARBA" id="ARBA00004141"/>
    </source>
</evidence>